<accession>A0ABP8I974</accession>
<evidence type="ECO:0000256" key="3">
    <source>
        <dbReference type="ARBA" id="ARBA00022475"/>
    </source>
</evidence>
<dbReference type="InterPro" id="IPR010920">
    <property type="entry name" value="LSM_dom_sf"/>
</dbReference>
<feature type="domain" description="Mechanosensitive ion channel MscS" evidence="10">
    <location>
        <begin position="545"/>
        <end position="612"/>
    </location>
</feature>
<dbReference type="InterPro" id="IPR049142">
    <property type="entry name" value="MS_channel_1st"/>
</dbReference>
<dbReference type="Gene3D" id="1.10.287.1260">
    <property type="match status" value="1"/>
</dbReference>
<dbReference type="PANTHER" id="PTHR30347:SF1">
    <property type="entry name" value="MECHANOSENSITIVE CHANNEL MSCK"/>
    <property type="match status" value="1"/>
</dbReference>
<feature type="compositionally biased region" description="Basic and acidic residues" evidence="8">
    <location>
        <begin position="739"/>
        <end position="752"/>
    </location>
</feature>
<dbReference type="InterPro" id="IPR023408">
    <property type="entry name" value="MscS_beta-dom_sf"/>
</dbReference>
<feature type="domain" description="Mechanosensitive ion channel transmembrane helices 2/3" evidence="12">
    <location>
        <begin position="505"/>
        <end position="544"/>
    </location>
</feature>
<evidence type="ECO:0000256" key="6">
    <source>
        <dbReference type="ARBA" id="ARBA00023136"/>
    </source>
</evidence>
<keyword evidence="6 9" id="KW-0472">Membrane</keyword>
<protein>
    <recommendedName>
        <fullName evidence="15">Mechanosensitive ion channel protein MscS</fullName>
    </recommendedName>
</protein>
<dbReference type="Pfam" id="PF00924">
    <property type="entry name" value="MS_channel_2nd"/>
    <property type="match status" value="1"/>
</dbReference>
<feature type="region of interest" description="Disordered" evidence="8">
    <location>
        <begin position="728"/>
        <end position="752"/>
    </location>
</feature>
<evidence type="ECO:0000256" key="2">
    <source>
        <dbReference type="ARBA" id="ARBA00008017"/>
    </source>
</evidence>
<dbReference type="Pfam" id="PF21082">
    <property type="entry name" value="MS_channel_3rd"/>
    <property type="match status" value="1"/>
</dbReference>
<dbReference type="SUPFAM" id="SSF82689">
    <property type="entry name" value="Mechanosensitive channel protein MscS (YggB), C-terminal domain"/>
    <property type="match status" value="1"/>
</dbReference>
<dbReference type="Gene3D" id="3.30.70.100">
    <property type="match status" value="1"/>
</dbReference>
<dbReference type="SUPFAM" id="SSF82861">
    <property type="entry name" value="Mechanosensitive channel protein MscS (YggB), transmembrane region"/>
    <property type="match status" value="1"/>
</dbReference>
<name>A0ABP8I974_9GAMM</name>
<dbReference type="EMBL" id="BAABFU010000003">
    <property type="protein sequence ID" value="GAA4353855.1"/>
    <property type="molecule type" value="Genomic_DNA"/>
</dbReference>
<dbReference type="SUPFAM" id="SSF50182">
    <property type="entry name" value="Sm-like ribonucleoproteins"/>
    <property type="match status" value="1"/>
</dbReference>
<feature type="transmembrane region" description="Helical" evidence="9">
    <location>
        <begin position="459"/>
        <end position="483"/>
    </location>
</feature>
<dbReference type="Proteomes" id="UP001501294">
    <property type="component" value="Unassembled WGS sequence"/>
</dbReference>
<reference evidence="14" key="1">
    <citation type="journal article" date="2019" name="Int. J. Syst. Evol. Microbiol.">
        <title>The Global Catalogue of Microorganisms (GCM) 10K type strain sequencing project: providing services to taxonomists for standard genome sequencing and annotation.</title>
        <authorList>
            <consortium name="The Broad Institute Genomics Platform"/>
            <consortium name="The Broad Institute Genome Sequencing Center for Infectious Disease"/>
            <person name="Wu L."/>
            <person name="Ma J."/>
        </authorList>
    </citation>
    <scope>NUCLEOTIDE SEQUENCE [LARGE SCALE GENOMIC DNA]</scope>
    <source>
        <strain evidence="14">JCM 17727</strain>
    </source>
</reference>
<evidence type="ECO:0000259" key="10">
    <source>
        <dbReference type="Pfam" id="PF00924"/>
    </source>
</evidence>
<feature type="transmembrane region" description="Helical" evidence="9">
    <location>
        <begin position="504"/>
        <end position="522"/>
    </location>
</feature>
<comment type="caution">
    <text evidence="13">The sequence shown here is derived from an EMBL/GenBank/DDBJ whole genome shotgun (WGS) entry which is preliminary data.</text>
</comment>
<sequence length="752" mass="86034">MMKRYFGLILLLFILGISVPPASLYAASNQDPLNLLNDKQDSADKTPNIRDLSSRWWNQYKELEEAKTFEDQFQKFIKKLESAVNEVEGEQRGELLERIAIIRNLAQEYKKLKYSKKNDLDIPKALILKETYSVKDYLEVNQLRLQVDFLLKQTQEEISRVTDSIGQTSNTLDVLKVSYLNSDAGSVEQLSIVLNWINSQLSKVIEEQLLANLKSREDSLNTEYESLESTLEEARQRISFEPYPQEEREKLQQEKEELDEDLKQLNLKLSRDISETSIGFTSYEILKLDLALSLLAYHEVLLKIQRADDQDRLAAISLLEEGDKPDLDELRNLIAGSERAIQLAEDEVTKAETLARDTLLSSDINLRQQTTEEKQNLQRLSDERRRKAQQLLRAMSDVRITISDNELLLSLLKDIEDKQQTGLNKTWDSIKEFTEQAWDSAVKLVNRPLFSINERPITLLPLINLCFIILIGYLVSKLVSFLVHRFEKKHKIKNSSSLYLLHRLIHYLIIFIAAVAGFSALGLNLSNLTLIAGALSVGIGFGLQNLVSNFVSGLTIMFEKTLKVGDYIELEDGTTGQVREIKTRSTRINTNDNIDVIIPNSYMVTNIVTNWTLKESTRRVRIPFGVAYGTDKEIVKKAAIEAANNVQYTLKNIPGKEPDVWLTDFGDNSVNFLLLVWVAHYGVRRPTRISSIYMWELDTAFKKYGIEIPFPQRDVHLNIVNDEDKQSLPLQSVTGESLPLKDAKESKKDDKK</sequence>
<dbReference type="Pfam" id="PF21088">
    <property type="entry name" value="MS_channel_1st"/>
    <property type="match status" value="1"/>
</dbReference>
<feature type="coiled-coil region" evidence="7">
    <location>
        <begin position="210"/>
        <end position="275"/>
    </location>
</feature>
<dbReference type="InterPro" id="IPR049278">
    <property type="entry name" value="MS_channel_C"/>
</dbReference>
<keyword evidence="14" id="KW-1185">Reference proteome</keyword>
<evidence type="ECO:0000256" key="4">
    <source>
        <dbReference type="ARBA" id="ARBA00022692"/>
    </source>
</evidence>
<evidence type="ECO:0000259" key="12">
    <source>
        <dbReference type="Pfam" id="PF21088"/>
    </source>
</evidence>
<evidence type="ECO:0000256" key="1">
    <source>
        <dbReference type="ARBA" id="ARBA00004651"/>
    </source>
</evidence>
<keyword evidence="4 9" id="KW-0812">Transmembrane</keyword>
<evidence type="ECO:0008006" key="15">
    <source>
        <dbReference type="Google" id="ProtNLM"/>
    </source>
</evidence>
<proteinExistence type="inferred from homology"/>
<dbReference type="InterPro" id="IPR052702">
    <property type="entry name" value="MscS-like_channel"/>
</dbReference>
<dbReference type="PANTHER" id="PTHR30347">
    <property type="entry name" value="POTASSIUM CHANNEL RELATED"/>
    <property type="match status" value="1"/>
</dbReference>
<keyword evidence="7" id="KW-0175">Coiled coil</keyword>
<dbReference type="InterPro" id="IPR011066">
    <property type="entry name" value="MscS_channel_C_sf"/>
</dbReference>
<dbReference type="Gene3D" id="2.30.30.60">
    <property type="match status" value="1"/>
</dbReference>
<keyword evidence="5 9" id="KW-1133">Transmembrane helix</keyword>
<gene>
    <name evidence="13" type="ORF">GCM10023150_22910</name>
</gene>
<feature type="coiled-coil region" evidence="7">
    <location>
        <begin position="327"/>
        <end position="387"/>
    </location>
</feature>
<comment type="subcellular location">
    <subcellularLocation>
        <location evidence="1">Cell membrane</location>
        <topology evidence="1">Multi-pass membrane protein</topology>
    </subcellularLocation>
</comment>
<evidence type="ECO:0000313" key="14">
    <source>
        <dbReference type="Proteomes" id="UP001501294"/>
    </source>
</evidence>
<evidence type="ECO:0000256" key="7">
    <source>
        <dbReference type="SAM" id="Coils"/>
    </source>
</evidence>
<keyword evidence="3" id="KW-1003">Cell membrane</keyword>
<evidence type="ECO:0000256" key="9">
    <source>
        <dbReference type="SAM" id="Phobius"/>
    </source>
</evidence>
<evidence type="ECO:0000259" key="11">
    <source>
        <dbReference type="Pfam" id="PF21082"/>
    </source>
</evidence>
<evidence type="ECO:0000256" key="8">
    <source>
        <dbReference type="SAM" id="MobiDB-lite"/>
    </source>
</evidence>
<organism evidence="13 14">
    <name type="scientific">Kangiella taiwanensis</name>
    <dbReference type="NCBI Taxonomy" id="1079179"/>
    <lineage>
        <taxon>Bacteria</taxon>
        <taxon>Pseudomonadati</taxon>
        <taxon>Pseudomonadota</taxon>
        <taxon>Gammaproteobacteria</taxon>
        <taxon>Kangiellales</taxon>
        <taxon>Kangiellaceae</taxon>
        <taxon>Kangiella</taxon>
    </lineage>
</organism>
<comment type="similarity">
    <text evidence="2">Belongs to the MscS (TC 1.A.23) family.</text>
</comment>
<feature type="transmembrane region" description="Helical" evidence="9">
    <location>
        <begin position="528"/>
        <end position="547"/>
    </location>
</feature>
<evidence type="ECO:0000256" key="5">
    <source>
        <dbReference type="ARBA" id="ARBA00022989"/>
    </source>
</evidence>
<dbReference type="InterPro" id="IPR006685">
    <property type="entry name" value="MscS_channel_2nd"/>
</dbReference>
<feature type="domain" description="Mechanosensitive ion channel MscS C-terminal" evidence="11">
    <location>
        <begin position="620"/>
        <end position="708"/>
    </location>
</feature>
<dbReference type="InterPro" id="IPR011014">
    <property type="entry name" value="MscS_channel_TM-2"/>
</dbReference>
<evidence type="ECO:0000313" key="13">
    <source>
        <dbReference type="EMBL" id="GAA4353855.1"/>
    </source>
</evidence>